<comment type="caution">
    <text evidence="1">The sequence shown here is derived from an EMBL/GenBank/DDBJ whole genome shotgun (WGS) entry which is preliminary data.</text>
</comment>
<gene>
    <name evidence="1" type="primary">casB</name>
    <name evidence="1" type="ORF">F7Q92_05680</name>
</gene>
<name>A0A643FFV8_IDEDE</name>
<dbReference type="NCBIfam" id="TIGR02548">
    <property type="entry name" value="casB_cse2"/>
    <property type="match status" value="1"/>
</dbReference>
<dbReference type="RefSeq" id="WP_151123217.1">
    <property type="nucleotide sequence ID" value="NZ_CP088082.1"/>
</dbReference>
<accession>A0A643FFV8</accession>
<reference evidence="1 2" key="1">
    <citation type="submission" date="2019-09" db="EMBL/GenBank/DDBJ databases">
        <title>Draft genome sequences of 48 bacterial type strains from the CCUG.</title>
        <authorList>
            <person name="Tunovic T."/>
            <person name="Pineiro-Iglesias B."/>
            <person name="Unosson C."/>
            <person name="Inganas E."/>
            <person name="Ohlen M."/>
            <person name="Cardew S."/>
            <person name="Jensie-Markopoulos S."/>
            <person name="Salva-Serra F."/>
            <person name="Jaen-Luchoro D."/>
            <person name="Karlsson R."/>
            <person name="Svensson-Stadler L."/>
            <person name="Chun J."/>
            <person name="Moore E."/>
        </authorList>
    </citation>
    <scope>NUCLEOTIDE SEQUENCE [LARGE SCALE GENOMIC DNA]</scope>
    <source>
        <strain evidence="1 2">CCUG 30977</strain>
    </source>
</reference>
<dbReference type="Pfam" id="PF09485">
    <property type="entry name" value="CRISPR_Cse2"/>
    <property type="match status" value="1"/>
</dbReference>
<proteinExistence type="predicted"/>
<dbReference type="InterPro" id="IPR013382">
    <property type="entry name" value="CRISPR-assoc_prot_Cse2"/>
</dbReference>
<organism evidence="1 2">
    <name type="scientific">Ideonella dechloratans</name>
    <dbReference type="NCBI Taxonomy" id="36863"/>
    <lineage>
        <taxon>Bacteria</taxon>
        <taxon>Pseudomonadati</taxon>
        <taxon>Pseudomonadota</taxon>
        <taxon>Betaproteobacteria</taxon>
        <taxon>Burkholderiales</taxon>
        <taxon>Sphaerotilaceae</taxon>
        <taxon>Ideonella</taxon>
    </lineage>
</organism>
<dbReference type="InterPro" id="IPR038287">
    <property type="entry name" value="Cse2_sf"/>
</dbReference>
<sequence length="191" mass="21303">MSEYTQAFIDHLTRLAEKNADRGALAALRHSLAFPPGRYPKAYPYVERFVPPEWHAEDGRRLALYAVAGLWARHPSSRGASLAASFGELMRLRDNAPSIEQRFIALLGADAEGVMDHLRQAIGLLAAEGLGLDYARFLSDLQVWLSSSEAYAGHTDQLDRIRQRWARDFYRAQQGPAAPATETIDHTDLAQ</sequence>
<protein>
    <submittedName>
        <fullName evidence="1">Type I-E CRISPR-associated protein Cse2/CasB</fullName>
    </submittedName>
</protein>
<dbReference type="CDD" id="cd09731">
    <property type="entry name" value="Cse2_I-E"/>
    <property type="match status" value="1"/>
</dbReference>
<dbReference type="EMBL" id="VZPB01000009">
    <property type="protein sequence ID" value="KAB0583961.1"/>
    <property type="molecule type" value="Genomic_DNA"/>
</dbReference>
<keyword evidence="2" id="KW-1185">Reference proteome</keyword>
<dbReference type="Proteomes" id="UP000430120">
    <property type="component" value="Unassembled WGS sequence"/>
</dbReference>
<dbReference type="AlphaFoldDB" id="A0A643FFV8"/>
<evidence type="ECO:0000313" key="2">
    <source>
        <dbReference type="Proteomes" id="UP000430120"/>
    </source>
</evidence>
<evidence type="ECO:0000313" key="1">
    <source>
        <dbReference type="EMBL" id="KAB0583961.1"/>
    </source>
</evidence>
<dbReference type="Gene3D" id="1.10.520.40">
    <property type="entry name" value="CRISPR-associated protein Cse2"/>
    <property type="match status" value="1"/>
</dbReference>
<dbReference type="OrthoDB" id="69928at2"/>